<dbReference type="PROSITE" id="PS51462">
    <property type="entry name" value="NUDIX"/>
    <property type="match status" value="1"/>
</dbReference>
<sequence>MTVSRYIATLRAHIGHDLLMLPGVTGVVHDDAGRVLLARRGDNGRWSLPAGVVDPGEQPADAVVREVWEETGVRVVVDRIAGLATHPVVYPNGDACEYLNVWFRCRPVGGQARADGDESTEVAWFAPDELPELNEWARLRLDTATMPGDVAWFARPGERHPGLCRPDAL</sequence>
<proteinExistence type="inferred from homology"/>
<accession>A0A120F8L8</accession>
<organism evidence="5 6">
    <name type="scientific">Micromonospora rifamycinica</name>
    <dbReference type="NCBI Taxonomy" id="291594"/>
    <lineage>
        <taxon>Bacteria</taxon>
        <taxon>Bacillati</taxon>
        <taxon>Actinomycetota</taxon>
        <taxon>Actinomycetes</taxon>
        <taxon>Micromonosporales</taxon>
        <taxon>Micromonosporaceae</taxon>
        <taxon>Micromonospora</taxon>
    </lineage>
</organism>
<dbReference type="Proteomes" id="UP000198226">
    <property type="component" value="Chromosome I"/>
</dbReference>
<evidence type="ECO:0000313" key="6">
    <source>
        <dbReference type="Proteomes" id="UP000198226"/>
    </source>
</evidence>
<dbReference type="RefSeq" id="WP_067308755.1">
    <property type="nucleotide sequence ID" value="NZ_LRMV01000068.1"/>
</dbReference>
<dbReference type="Pfam" id="PF00293">
    <property type="entry name" value="NUDIX"/>
    <property type="match status" value="1"/>
</dbReference>
<dbReference type="PROSITE" id="PS00893">
    <property type="entry name" value="NUDIX_BOX"/>
    <property type="match status" value="1"/>
</dbReference>
<protein>
    <submittedName>
        <fullName evidence="5">8-oxo-dGTP diphosphatase</fullName>
    </submittedName>
</protein>
<evidence type="ECO:0000256" key="2">
    <source>
        <dbReference type="ARBA" id="ARBA00005582"/>
    </source>
</evidence>
<dbReference type="PRINTS" id="PR00502">
    <property type="entry name" value="NUDIXFAMILY"/>
</dbReference>
<dbReference type="AlphaFoldDB" id="A0A120F8L8"/>
<keyword evidence="6" id="KW-1185">Reference proteome</keyword>
<comment type="cofactor">
    <cofactor evidence="1">
        <name>Mg(2+)</name>
        <dbReference type="ChEBI" id="CHEBI:18420"/>
    </cofactor>
</comment>
<evidence type="ECO:0000313" key="5">
    <source>
        <dbReference type="EMBL" id="SCG41242.1"/>
    </source>
</evidence>
<dbReference type="InterPro" id="IPR020476">
    <property type="entry name" value="Nudix_hydrolase"/>
</dbReference>
<dbReference type="InterPro" id="IPR020084">
    <property type="entry name" value="NUDIX_hydrolase_CS"/>
</dbReference>
<dbReference type="InterPro" id="IPR015797">
    <property type="entry name" value="NUDIX_hydrolase-like_dom_sf"/>
</dbReference>
<dbReference type="PANTHER" id="PTHR43046">
    <property type="entry name" value="GDP-MANNOSE MANNOSYL HYDROLASE"/>
    <property type="match status" value="1"/>
</dbReference>
<name>A0A120F8L8_9ACTN</name>
<reference evidence="6" key="1">
    <citation type="submission" date="2016-06" db="EMBL/GenBank/DDBJ databases">
        <authorList>
            <person name="Varghese N."/>
            <person name="Submissions Spin"/>
        </authorList>
    </citation>
    <scope>NUCLEOTIDE SEQUENCE [LARGE SCALE GENOMIC DNA]</scope>
    <source>
        <strain evidence="6">DSM 44983</strain>
    </source>
</reference>
<evidence type="ECO:0000256" key="4">
    <source>
        <dbReference type="RuleBase" id="RU003476"/>
    </source>
</evidence>
<dbReference type="CDD" id="cd18879">
    <property type="entry name" value="NUDIX_Hydrolase"/>
    <property type="match status" value="1"/>
</dbReference>
<dbReference type="GO" id="GO:0016787">
    <property type="term" value="F:hydrolase activity"/>
    <property type="evidence" value="ECO:0007669"/>
    <property type="project" value="UniProtKB-KW"/>
</dbReference>
<dbReference type="PANTHER" id="PTHR43046:SF16">
    <property type="entry name" value="ADP-RIBOSE PYROPHOSPHATASE YJHB-RELATED"/>
    <property type="match status" value="1"/>
</dbReference>
<dbReference type="SUPFAM" id="SSF55811">
    <property type="entry name" value="Nudix"/>
    <property type="match status" value="1"/>
</dbReference>
<gene>
    <name evidence="5" type="ORF">GA0070623_0764</name>
</gene>
<dbReference type="OrthoDB" id="9814308at2"/>
<keyword evidence="3 4" id="KW-0378">Hydrolase</keyword>
<evidence type="ECO:0000256" key="1">
    <source>
        <dbReference type="ARBA" id="ARBA00001946"/>
    </source>
</evidence>
<evidence type="ECO:0000256" key="3">
    <source>
        <dbReference type="ARBA" id="ARBA00022801"/>
    </source>
</evidence>
<dbReference type="EMBL" id="LT607752">
    <property type="protein sequence ID" value="SCG41242.1"/>
    <property type="molecule type" value="Genomic_DNA"/>
</dbReference>
<dbReference type="Gene3D" id="3.90.79.10">
    <property type="entry name" value="Nucleoside Triphosphate Pyrophosphohydrolase"/>
    <property type="match status" value="1"/>
</dbReference>
<dbReference type="InterPro" id="IPR000086">
    <property type="entry name" value="NUDIX_hydrolase_dom"/>
</dbReference>
<comment type="similarity">
    <text evidence="2 4">Belongs to the Nudix hydrolase family.</text>
</comment>